<sequence>MRFGVGWIAKMVAVGAFLMAHCAQASTYFYPDINPVVTTGANLSWLKEGRGNDGYVSVVSEVIPASACVPLSNKGFWGGEKTQLVLSVTTTGFLRDKPEDEIPIATFDGRDDGSECATLSTTPINVVPLTLLGKYSSVNAGKLAITLNVKSARNSSQDYIGSAKLVLGAAAMVMTGGAASAIGGIAATVGNPVLSEAQSRTNTILGSMANAKSTLPLSWKKLRGGLSVVEFPVYRSDGAVKSTIPRDVNPSAQAKQESQTTLFTVRLTFNYVSSLFDPASGGATELSGSSGLSMINVLNSRAMHSSVNFMQYLNDASPSLLQSIAMAEGQALSKACGIGIYKLKKLNLSDLDTTIVMKSFVDEAKGGMDWYRDPQLVKDCFGHEMAIQAHLEELYGPSTPEFVIGDVQDGVGSAYKLWREAIGPTLAEFRRTLAAKQDQQGALIDFNLKQDIELGFAHDVQPWSQGDGAAPAYAGIKMLAERRIRTIGCFIYKEAANLSVENPSAYFLMESEDGNHWVGYAKIPSKGAGRKLVSVLISGMTPDWARYFSSFHYPGGECRSLLERYQSSPSLTLLDGRNGAGEGRLP</sequence>
<dbReference type="EMBL" id="AP018738">
    <property type="protein sequence ID" value="BBE51762.1"/>
    <property type="molecule type" value="Genomic_DNA"/>
</dbReference>
<keyword evidence="1" id="KW-0732">Signal</keyword>
<organism evidence="2 3">
    <name type="scientific">Ferriphaselus amnicola</name>
    <dbReference type="NCBI Taxonomy" id="1188319"/>
    <lineage>
        <taxon>Bacteria</taxon>
        <taxon>Pseudomonadati</taxon>
        <taxon>Pseudomonadota</taxon>
        <taxon>Betaproteobacteria</taxon>
        <taxon>Nitrosomonadales</taxon>
        <taxon>Gallionellaceae</taxon>
        <taxon>Ferriphaselus</taxon>
    </lineage>
</organism>
<dbReference type="Proteomes" id="UP000033070">
    <property type="component" value="Chromosome"/>
</dbReference>
<evidence type="ECO:0000313" key="3">
    <source>
        <dbReference type="Proteomes" id="UP000033070"/>
    </source>
</evidence>
<feature type="chain" id="PRO_5017181937" evidence="1">
    <location>
        <begin position="26"/>
        <end position="586"/>
    </location>
</feature>
<dbReference type="OrthoDB" id="9178366at2"/>
<evidence type="ECO:0000256" key="1">
    <source>
        <dbReference type="SAM" id="SignalP"/>
    </source>
</evidence>
<feature type="signal peptide" evidence="1">
    <location>
        <begin position="1"/>
        <end position="25"/>
    </location>
</feature>
<evidence type="ECO:0000313" key="2">
    <source>
        <dbReference type="EMBL" id="BBE51762.1"/>
    </source>
</evidence>
<protein>
    <submittedName>
        <fullName evidence="2">Uncharacterized protein</fullName>
    </submittedName>
</protein>
<gene>
    <name evidence="2" type="ORF">OYT1_ch2246</name>
</gene>
<name>A0A2Z6GEI8_9PROT</name>
<dbReference type="RefSeq" id="WP_062626774.1">
    <property type="nucleotide sequence ID" value="NZ_AP018738.1"/>
</dbReference>
<dbReference type="AlphaFoldDB" id="A0A2Z6GEI8"/>
<keyword evidence="3" id="KW-1185">Reference proteome</keyword>
<reference evidence="2 3" key="1">
    <citation type="submission" date="2018-06" db="EMBL/GenBank/DDBJ databases">
        <title>OYT1 Genome Sequencing.</title>
        <authorList>
            <person name="Kato S."/>
            <person name="Itoh T."/>
            <person name="Ohkuma M."/>
        </authorList>
    </citation>
    <scope>NUCLEOTIDE SEQUENCE [LARGE SCALE GENOMIC DNA]</scope>
    <source>
        <strain evidence="2 3">OYT1</strain>
    </source>
</reference>
<proteinExistence type="predicted"/>
<accession>A0A2Z6GEI8</accession>
<dbReference type="KEGG" id="fam:OYT1_ch2246"/>